<evidence type="ECO:0000256" key="1">
    <source>
        <dbReference type="SAM" id="MobiDB-lite"/>
    </source>
</evidence>
<keyword evidence="3" id="KW-1185">Reference proteome</keyword>
<dbReference type="Proteomes" id="UP000006695">
    <property type="component" value="Chromosome"/>
</dbReference>
<name>A5GFB3_GEOUR</name>
<protein>
    <recommendedName>
        <fullName evidence="4">Type II secretion system protein PulP</fullName>
    </recommendedName>
</protein>
<dbReference type="EMBL" id="CP000698">
    <property type="protein sequence ID" value="ABQ26118.1"/>
    <property type="molecule type" value="Genomic_DNA"/>
</dbReference>
<dbReference type="OrthoDB" id="5396647at2"/>
<organism evidence="2 3">
    <name type="scientific">Geotalea uraniireducens (strain Rf4)</name>
    <name type="common">Geobacter uraniireducens</name>
    <dbReference type="NCBI Taxonomy" id="351605"/>
    <lineage>
        <taxon>Bacteria</taxon>
        <taxon>Pseudomonadati</taxon>
        <taxon>Thermodesulfobacteriota</taxon>
        <taxon>Desulfuromonadia</taxon>
        <taxon>Geobacterales</taxon>
        <taxon>Geobacteraceae</taxon>
        <taxon>Geotalea</taxon>
    </lineage>
</organism>
<dbReference type="STRING" id="351605.Gura_1928"/>
<sequence>MNRQKMILAILLVLLVLAIIYSFARQPRPKRAKSLKYTPGVAAVSSRPTSNATGAVRADDKKLHLELLDKEFPHFSGFRRNIFKPIFHEEMKLPLATSSPSVRPTLPVPPPPPSPSLPPPLPQQIVEATPIQRDMARFTFLGFLKKDNKKTIFLSSDKEIYLVKKGDTIAGKYEVSNLTEEALTIHPLIDGGEIIIPLVENRALVAPRH</sequence>
<accession>A5GFB3</accession>
<evidence type="ECO:0000313" key="3">
    <source>
        <dbReference type="Proteomes" id="UP000006695"/>
    </source>
</evidence>
<evidence type="ECO:0008006" key="4">
    <source>
        <dbReference type="Google" id="ProtNLM"/>
    </source>
</evidence>
<dbReference type="RefSeq" id="WP_011938821.1">
    <property type="nucleotide sequence ID" value="NC_009483.1"/>
</dbReference>
<dbReference type="AlphaFoldDB" id="A5GFB3"/>
<dbReference type="HOGENOM" id="CLU_1270797_0_0_7"/>
<evidence type="ECO:0000313" key="2">
    <source>
        <dbReference type="EMBL" id="ABQ26118.1"/>
    </source>
</evidence>
<dbReference type="KEGG" id="gur:Gura_1928"/>
<reference evidence="2 3" key="1">
    <citation type="submission" date="2007-05" db="EMBL/GenBank/DDBJ databases">
        <title>Complete sequence of Geobacter uraniireducens Rf4.</title>
        <authorList>
            <consortium name="US DOE Joint Genome Institute"/>
            <person name="Copeland A."/>
            <person name="Lucas S."/>
            <person name="Lapidus A."/>
            <person name="Barry K."/>
            <person name="Detter J.C."/>
            <person name="Glavina del Rio T."/>
            <person name="Hammon N."/>
            <person name="Israni S."/>
            <person name="Dalin E."/>
            <person name="Tice H."/>
            <person name="Pitluck S."/>
            <person name="Chertkov O."/>
            <person name="Brettin T."/>
            <person name="Bruce D."/>
            <person name="Han C."/>
            <person name="Schmutz J."/>
            <person name="Larimer F."/>
            <person name="Land M."/>
            <person name="Hauser L."/>
            <person name="Kyrpides N."/>
            <person name="Mikhailova N."/>
            <person name="Shelobolina E."/>
            <person name="Aklujkar M."/>
            <person name="Lovley D."/>
            <person name="Richardson P."/>
        </authorList>
    </citation>
    <scope>NUCLEOTIDE SEQUENCE [LARGE SCALE GENOMIC DNA]</scope>
    <source>
        <strain evidence="2 3">Rf4</strain>
    </source>
</reference>
<feature type="region of interest" description="Disordered" evidence="1">
    <location>
        <begin position="98"/>
        <end position="119"/>
    </location>
</feature>
<gene>
    <name evidence="2" type="ordered locus">Gura_1928</name>
</gene>
<proteinExistence type="predicted"/>
<feature type="compositionally biased region" description="Pro residues" evidence="1">
    <location>
        <begin position="106"/>
        <end position="119"/>
    </location>
</feature>